<dbReference type="GO" id="GO:0006412">
    <property type="term" value="P:translation"/>
    <property type="evidence" value="ECO:0007669"/>
    <property type="project" value="TreeGrafter"/>
</dbReference>
<keyword evidence="1" id="KW-0690">Ribosome biogenesis</keyword>
<dbReference type="InterPro" id="IPR035956">
    <property type="entry name" value="RimP_N_sf"/>
</dbReference>
<organism evidence="3 4">
    <name type="scientific">Streptomyces albus</name>
    <dbReference type="NCBI Taxonomy" id="1888"/>
    <lineage>
        <taxon>Bacteria</taxon>
        <taxon>Bacillati</taxon>
        <taxon>Actinomycetota</taxon>
        <taxon>Actinomycetes</taxon>
        <taxon>Kitasatosporales</taxon>
        <taxon>Streptomycetaceae</taxon>
        <taxon>Streptomyces</taxon>
    </lineage>
</organism>
<dbReference type="AlphaFoldDB" id="A0A6C1C8K7"/>
<name>A0A6C1C8K7_9ACTN</name>
<dbReference type="NCBIfam" id="NF000930">
    <property type="entry name" value="PRK00092.2-2"/>
    <property type="match status" value="1"/>
</dbReference>
<dbReference type="SUPFAM" id="SSF75420">
    <property type="entry name" value="YhbC-like, N-terminal domain"/>
    <property type="match status" value="1"/>
</dbReference>
<comment type="similarity">
    <text evidence="1">Belongs to the RimP family.</text>
</comment>
<evidence type="ECO:0000256" key="2">
    <source>
        <dbReference type="SAM" id="MobiDB-lite"/>
    </source>
</evidence>
<dbReference type="PANTHER" id="PTHR33867">
    <property type="entry name" value="RIBOSOME MATURATION FACTOR RIMP"/>
    <property type="match status" value="1"/>
</dbReference>
<comment type="subcellular location">
    <subcellularLocation>
        <location evidence="1">Cytoplasm</location>
    </subcellularLocation>
</comment>
<dbReference type="Gene3D" id="3.30.300.70">
    <property type="entry name" value="RimP-like superfamily, N-terminal"/>
    <property type="match status" value="1"/>
</dbReference>
<dbReference type="Pfam" id="PF02576">
    <property type="entry name" value="RimP_N"/>
    <property type="match status" value="1"/>
</dbReference>
<keyword evidence="1" id="KW-0963">Cytoplasm</keyword>
<dbReference type="HAMAP" id="MF_01077">
    <property type="entry name" value="RimP"/>
    <property type="match status" value="1"/>
</dbReference>
<dbReference type="GO" id="GO:0005829">
    <property type="term" value="C:cytosol"/>
    <property type="evidence" value="ECO:0007669"/>
    <property type="project" value="TreeGrafter"/>
</dbReference>
<dbReference type="InterPro" id="IPR036847">
    <property type="entry name" value="RimP_C_sf"/>
</dbReference>
<reference evidence="3 4" key="1">
    <citation type="submission" date="2018-10" db="EMBL/GenBank/DDBJ databases">
        <title>Isolation of pseudouridimycin from Streptomyces albus DSM 40763.</title>
        <authorList>
            <person name="Rosenqvist P."/>
            <person name="Metsae-Ketelae M."/>
            <person name="Virta P."/>
        </authorList>
    </citation>
    <scope>NUCLEOTIDE SEQUENCE [LARGE SCALE GENOMIC DNA]</scope>
    <source>
        <strain evidence="3 4">DSM 40763</strain>
    </source>
</reference>
<dbReference type="RefSeq" id="WP_016470167.1">
    <property type="nucleotide sequence ID" value="NZ_BBQG01000009.1"/>
</dbReference>
<dbReference type="PANTHER" id="PTHR33867:SF1">
    <property type="entry name" value="RIBOSOME MATURATION FACTOR RIMP"/>
    <property type="match status" value="1"/>
</dbReference>
<gene>
    <name evidence="1 3" type="primary">rimP</name>
    <name evidence="3" type="ORF">D8771_25505</name>
</gene>
<accession>A0A6C1C8K7</accession>
<sequence>MSTTQSERLRGLLEPLVSKRGLDLEEIAVTPAGKRRVLRVVVDADDGVQLDTCAELSRAFSEVLDETDAMGGAPYVLEVTSPGADRPLTEQRHYRRATGRLIKAQLTPEAGGGELTARITGVDDEGVDLEVPGVKGRKPTTRRLAFDEIAKARVEIEFNRKAAQQPRPASAAKDAASAESAAAAEADPTADDDENEEEA</sequence>
<dbReference type="InterPro" id="IPR003728">
    <property type="entry name" value="Ribosome_maturation_RimP"/>
</dbReference>
<dbReference type="InterPro" id="IPR028998">
    <property type="entry name" value="RimP_C"/>
</dbReference>
<dbReference type="EMBL" id="RCIY01000088">
    <property type="protein sequence ID" value="TGG78018.1"/>
    <property type="molecule type" value="Genomic_DNA"/>
</dbReference>
<feature type="compositionally biased region" description="Low complexity" evidence="2">
    <location>
        <begin position="169"/>
        <end position="187"/>
    </location>
</feature>
<dbReference type="GO" id="GO:0000028">
    <property type="term" value="P:ribosomal small subunit assembly"/>
    <property type="evidence" value="ECO:0007669"/>
    <property type="project" value="TreeGrafter"/>
</dbReference>
<dbReference type="Pfam" id="PF17384">
    <property type="entry name" value="DUF150_C"/>
    <property type="match status" value="1"/>
</dbReference>
<comment type="function">
    <text evidence="1">Required for maturation of 30S ribosomal subunits.</text>
</comment>
<proteinExistence type="inferred from homology"/>
<evidence type="ECO:0000256" key="1">
    <source>
        <dbReference type="HAMAP-Rule" id="MF_01077"/>
    </source>
</evidence>
<dbReference type="Proteomes" id="UP000298111">
    <property type="component" value="Unassembled WGS sequence"/>
</dbReference>
<comment type="caution">
    <text evidence="3">The sequence shown here is derived from an EMBL/GenBank/DDBJ whole genome shotgun (WGS) entry which is preliminary data.</text>
</comment>
<dbReference type="InterPro" id="IPR028989">
    <property type="entry name" value="RimP_N"/>
</dbReference>
<evidence type="ECO:0000313" key="4">
    <source>
        <dbReference type="Proteomes" id="UP000298111"/>
    </source>
</evidence>
<dbReference type="SUPFAM" id="SSF74942">
    <property type="entry name" value="YhbC-like, C-terminal domain"/>
    <property type="match status" value="1"/>
</dbReference>
<feature type="compositionally biased region" description="Acidic residues" evidence="2">
    <location>
        <begin position="188"/>
        <end position="199"/>
    </location>
</feature>
<dbReference type="GeneID" id="75181011"/>
<dbReference type="CDD" id="cd01734">
    <property type="entry name" value="YlxS_C"/>
    <property type="match status" value="1"/>
</dbReference>
<feature type="region of interest" description="Disordered" evidence="2">
    <location>
        <begin position="159"/>
        <end position="199"/>
    </location>
</feature>
<protein>
    <recommendedName>
        <fullName evidence="1">Ribosome maturation factor RimP</fullName>
    </recommendedName>
</protein>
<evidence type="ECO:0000313" key="3">
    <source>
        <dbReference type="EMBL" id="TGG78018.1"/>
    </source>
</evidence>